<reference evidence="2" key="1">
    <citation type="submission" date="2021-01" db="EMBL/GenBank/DDBJ databases">
        <authorList>
            <person name="Corre E."/>
            <person name="Pelletier E."/>
            <person name="Niang G."/>
            <person name="Scheremetjew M."/>
            <person name="Finn R."/>
            <person name="Kale V."/>
            <person name="Holt S."/>
            <person name="Cochrane G."/>
            <person name="Meng A."/>
            <person name="Brown T."/>
            <person name="Cohen L."/>
        </authorList>
    </citation>
    <scope>NUCLEOTIDE SEQUENCE</scope>
    <source>
        <strain evidence="2">NIES-381</strain>
    </source>
</reference>
<name>A0A7S1IB46_9EUGL</name>
<feature type="region of interest" description="Disordered" evidence="1">
    <location>
        <begin position="1"/>
        <end position="29"/>
    </location>
</feature>
<evidence type="ECO:0000313" key="2">
    <source>
        <dbReference type="EMBL" id="CAD9006456.1"/>
    </source>
</evidence>
<accession>A0A7S1IB46</accession>
<protein>
    <submittedName>
        <fullName evidence="2">Uncharacterized protein</fullName>
    </submittedName>
</protein>
<organism evidence="2">
    <name type="scientific">Eutreptiella gymnastica</name>
    <dbReference type="NCBI Taxonomy" id="73025"/>
    <lineage>
        <taxon>Eukaryota</taxon>
        <taxon>Discoba</taxon>
        <taxon>Euglenozoa</taxon>
        <taxon>Euglenida</taxon>
        <taxon>Spirocuta</taxon>
        <taxon>Euglenophyceae</taxon>
        <taxon>Eutreptiales</taxon>
        <taxon>Eutreptiaceae</taxon>
        <taxon>Eutreptiella</taxon>
    </lineage>
</organism>
<feature type="compositionally biased region" description="Polar residues" evidence="1">
    <location>
        <begin position="17"/>
        <end position="27"/>
    </location>
</feature>
<dbReference type="EMBL" id="HBGA01047773">
    <property type="protein sequence ID" value="CAD9006456.1"/>
    <property type="molecule type" value="Transcribed_RNA"/>
</dbReference>
<dbReference type="AlphaFoldDB" id="A0A7S1IB46"/>
<evidence type="ECO:0000256" key="1">
    <source>
        <dbReference type="SAM" id="MobiDB-lite"/>
    </source>
</evidence>
<sequence length="100" mass="10934">MYHGGHCNAKPHPPKHSFSSYSRSGTYETLLPTPNPNLCPNHLHTSPPAPLNQAARCLAAMQQPGLGTLITFQLPYHPLGYCDPQCPMHGDSPVYPLHPL</sequence>
<gene>
    <name evidence="2" type="ORF">EGYM00392_LOCUS17546</name>
</gene>
<proteinExistence type="predicted"/>